<dbReference type="Proteomes" id="UP001059596">
    <property type="component" value="Chromosome 3R"/>
</dbReference>
<evidence type="ECO:0000256" key="2">
    <source>
        <dbReference type="SAM" id="MobiDB-lite"/>
    </source>
</evidence>
<dbReference type="EMBL" id="JAMKOV010000001">
    <property type="protein sequence ID" value="KAI8046833.1"/>
    <property type="molecule type" value="Genomic_DNA"/>
</dbReference>
<dbReference type="InterPro" id="IPR046345">
    <property type="entry name" value="TraB_PrgY-like"/>
</dbReference>
<keyword evidence="1" id="KW-0175">Coiled coil</keyword>
<feature type="region of interest" description="Disordered" evidence="2">
    <location>
        <begin position="455"/>
        <end position="482"/>
    </location>
</feature>
<feature type="coiled-coil region" evidence="1">
    <location>
        <begin position="203"/>
        <end position="230"/>
    </location>
</feature>
<sequence length="837" mass="94057">MDVSASTSFEASPDKRSSTYVGDNTLYDSALDHQLSTTAYKSCNGKQNPSKAFKVLKTDRIQQTEDQLHHIFRENHSPGYETQEPDYIQPSEDQQDQIFPQNRSPLLTDRRQSSKEQKDPIFQLIRTLSQNSEDRDLCRRWLDTLQHCDRLEKTERNRLLRRMECQLTASGRLSAPFTNLANLEELLGANSDETSDSGALYLQRDLKEEHAHLDRKVKTLKLKLAALQIQTNYQQQRLKKLSMENSYKSKFSKGIKKTLMLAARHSLQSQDPETFPSHFISQMFEAFAGDEKLTDHFKTLDYELRKIVQKMCIHAHERQKSSLQGIVNEKAKKSLISELSQNPLVPLTSANKTASAEFGNESAVFKSFGSPAPATFNSPTPALNASMLLIQSESTDTNTSQEEVDPKSQLANKTIFKTDNPNLSIIEINDNSIKEEDLEKEVVLVEGDNVKNLLKKSPSKDATASASASIDKRRRKESLLQTSKQKLDISIAEASAAADGNGNGNGDGDGAGEKRDLVPVIDQPQTKRDITIYDTIEEFEQNLPSTVTLLNTPFGSKVYLVGTAHFSEESQDDVSYVIRNVRPDVVMVELCPSRIHILKLDEKTLLEEAKSINIPKIRGILHTHGYINGIFFILLLQMSAQIAKDLGMAPGGEFRRAFEEIHKLPGCILHLGDRPIRITLYRALRALSLWQTMKLVWRLTFTDSISIEEVEECKQSDLLEKLMQEMAGEFPAFSDVFVRERDIFLCHSLQLAALPQAAPGAQQIRPVRVVGVVGIGHANGIAKMWGTVDPKKIPAILEIPPASLGQRVCTYTLKYGLIGLGCYGAFRFFRPRLTRFF</sequence>
<dbReference type="Pfam" id="PF01963">
    <property type="entry name" value="TraB_PrgY_gumN"/>
    <property type="match status" value="1"/>
</dbReference>
<accession>A0A9P9Z139</accession>
<reference evidence="3" key="1">
    <citation type="journal article" date="2023" name="Genome Biol. Evol.">
        <title>Long-read-based Genome Assembly of Drosophila gunungcola Reveals Fewer Chemosensory Genes in Flower-breeding Species.</title>
        <authorList>
            <person name="Negi A."/>
            <person name="Liao B.Y."/>
            <person name="Yeh S.D."/>
        </authorList>
    </citation>
    <scope>NUCLEOTIDE SEQUENCE</scope>
    <source>
        <strain evidence="3">Sukarami</strain>
    </source>
</reference>
<proteinExistence type="predicted"/>
<keyword evidence="4" id="KW-1185">Reference proteome</keyword>
<dbReference type="InterPro" id="IPR002816">
    <property type="entry name" value="TraB/PrgY/GumN_fam"/>
</dbReference>
<evidence type="ECO:0000313" key="4">
    <source>
        <dbReference type="Proteomes" id="UP001059596"/>
    </source>
</evidence>
<name>A0A9P9Z139_9MUSC</name>
<dbReference type="PANTHER" id="PTHR21530:SF7">
    <property type="entry name" value="TRAB DOMAIN-CONTAINING PROTEIN"/>
    <property type="match status" value="1"/>
</dbReference>
<evidence type="ECO:0000313" key="3">
    <source>
        <dbReference type="EMBL" id="KAI8046833.1"/>
    </source>
</evidence>
<comment type="caution">
    <text evidence="3">The sequence shown here is derived from an EMBL/GenBank/DDBJ whole genome shotgun (WGS) entry which is preliminary data.</text>
</comment>
<organism evidence="3 4">
    <name type="scientific">Drosophila gunungcola</name>
    <name type="common">fruit fly</name>
    <dbReference type="NCBI Taxonomy" id="103775"/>
    <lineage>
        <taxon>Eukaryota</taxon>
        <taxon>Metazoa</taxon>
        <taxon>Ecdysozoa</taxon>
        <taxon>Arthropoda</taxon>
        <taxon>Hexapoda</taxon>
        <taxon>Insecta</taxon>
        <taxon>Pterygota</taxon>
        <taxon>Neoptera</taxon>
        <taxon>Endopterygota</taxon>
        <taxon>Diptera</taxon>
        <taxon>Brachycera</taxon>
        <taxon>Muscomorpha</taxon>
        <taxon>Ephydroidea</taxon>
        <taxon>Drosophilidae</taxon>
        <taxon>Drosophila</taxon>
        <taxon>Sophophora</taxon>
    </lineage>
</organism>
<feature type="region of interest" description="Disordered" evidence="2">
    <location>
        <begin position="495"/>
        <end position="515"/>
    </location>
</feature>
<gene>
    <name evidence="3" type="ORF">M5D96_003047</name>
</gene>
<protein>
    <recommendedName>
        <fullName evidence="5">TraB domain-containing protein</fullName>
    </recommendedName>
</protein>
<evidence type="ECO:0000256" key="1">
    <source>
        <dbReference type="SAM" id="Coils"/>
    </source>
</evidence>
<dbReference type="CDD" id="cd14726">
    <property type="entry name" value="TraB_PrgY-like"/>
    <property type="match status" value="1"/>
</dbReference>
<dbReference type="AlphaFoldDB" id="A0A9P9Z139"/>
<dbReference type="PANTHER" id="PTHR21530">
    <property type="entry name" value="PHEROMONE SHUTDOWN PROTEIN"/>
    <property type="match status" value="1"/>
</dbReference>
<evidence type="ECO:0008006" key="5">
    <source>
        <dbReference type="Google" id="ProtNLM"/>
    </source>
</evidence>